<dbReference type="InterPro" id="IPR050496">
    <property type="entry name" value="SNF2_RAD54_helicase_repair"/>
</dbReference>
<evidence type="ECO:0000256" key="14">
    <source>
        <dbReference type="ARBA" id="ARBA00023242"/>
    </source>
</evidence>
<proteinExistence type="inferred from homology"/>
<comment type="subcellular location">
    <subcellularLocation>
        <location evidence="1">Nucleus</location>
    </subcellularLocation>
</comment>
<sequence>VDRRQIAEVQLVDETMELQTLGLSVYNQDTLEQGILHQVDQALEELDRRKLELQINAVADDILLEYLNCIRKMGQEENERDRKIRLGEMTPFGNALGDETPTTIRSNEGLTEFEKYLQRRKRRNLVHILVMSGEIRSHSLVPTVEGGKKLTLSMIRDHKKKPGKLVSEETALDDSEGSEYLPSESEIEEVKKEDIRKKQFYQDSEEWGTDDSDWEYSDEESRAKRRRSTKKEIDDGNIEDYHERLKFWEEQKARQPEEENTGYHEMEGGYKIHKNLWTKLYNYQKVGVQWMWELNQQRCGGILGDEMGLGKTVQIIAFLAGLSHSKLVSRHGNFRGLGPTLIICPTTVMHQWVREFHVWWPQFRVAVLHESGSFHGKRESLISHMNQVGCVLVTSYVGVVQHQDALKSKDWHYVILDEGHKIRNPDAQVTLAVKQFKTPHRLILSGSPMQNNLKELWSLFDFIFPGKLGTLPVFLAQMAVPITQGGYSNASEVQVATAYRCAMVLRDTIAPYLLRRMKTDVKSHICLPPKNEQVLFCRLTEEQKILYKSYLDSGEVERILQGRFQIFVGLIALRKICNHPDLYSGGPKLLRGENEEDLPEEARYGYWKKAGKMLVVESLLSIWYKQKHRVLLFTQSRQMLCILEAFVQKKGYKYLKLDGGTGVASRQPLINKFNEDISYFVFLLTTRVGGLGVNLTGADRVVIYDPDWNPATDTQARERAWRIGQQNNVTVYRLITAGTIEEKIYHRQIFKQFLCNKVLRDPRQRRFFKSNDLLELFTLAESERTTETAAIFAGTGSEVKLSSTKAKSDKVKLSYKKSTDSKQSKSKVKVKETVKFSESKVKRDFNGHGTEESEMRIPSCESSENYKSSVSSTSSPSEEEVRQNSLNLKQSGCVRSVKKKHKHHKKKKSRKKEKGIKFEGERVPYLVGQTETQTQQSEDEHSSAQHDDYVLRKLFKKSGIQTAMRHDTIMEGGDADYALVEGEAKRVAKEAIQALKESRSQCWQANSGVPSWTGQSGAIRLPKVTSNQIKLKFGKKMPVQRTSIKPSSVKESSDLPMSSSELLTRMRSRNHLLEPISENPEQTERQHDTQEENDPSPSSSTSAPSSAFIQEEHMELLTDIRNFISFGASVDGRASTQEILAKFRERLPPGSSPLFKFMLSEICEFHRLPSGEGIWKLRTEFRW</sequence>
<evidence type="ECO:0000256" key="18">
    <source>
        <dbReference type="ARBA" id="ARBA00029956"/>
    </source>
</evidence>
<evidence type="ECO:0000256" key="8">
    <source>
        <dbReference type="ARBA" id="ARBA00022776"/>
    </source>
</evidence>
<gene>
    <name evidence="25" type="ORF">L9F63_005789</name>
</gene>
<feature type="compositionally biased region" description="Low complexity" evidence="22">
    <location>
        <begin position="1095"/>
        <end position="1106"/>
    </location>
</feature>
<evidence type="ECO:0000259" key="24">
    <source>
        <dbReference type="PROSITE" id="PS51194"/>
    </source>
</evidence>
<evidence type="ECO:0000256" key="3">
    <source>
        <dbReference type="ARBA" id="ARBA00011467"/>
    </source>
</evidence>
<dbReference type="InterPro" id="IPR049730">
    <property type="entry name" value="SNF2/RAD54-like_C"/>
</dbReference>
<dbReference type="InterPro" id="IPR001650">
    <property type="entry name" value="Helicase_C-like"/>
</dbReference>
<evidence type="ECO:0000256" key="15">
    <source>
        <dbReference type="ARBA" id="ARBA00023254"/>
    </source>
</evidence>
<keyword evidence="26" id="KW-1185">Reference proteome</keyword>
<dbReference type="PROSITE" id="PS51194">
    <property type="entry name" value="HELICASE_CTER"/>
    <property type="match status" value="1"/>
</dbReference>
<evidence type="ECO:0000256" key="6">
    <source>
        <dbReference type="ARBA" id="ARBA00022741"/>
    </source>
</evidence>
<evidence type="ECO:0000256" key="12">
    <source>
        <dbReference type="ARBA" id="ARBA00023125"/>
    </source>
</evidence>
<evidence type="ECO:0000256" key="9">
    <source>
        <dbReference type="ARBA" id="ARBA00022801"/>
    </source>
</evidence>
<feature type="compositionally biased region" description="Basic and acidic residues" evidence="22">
    <location>
        <begin position="844"/>
        <end position="855"/>
    </location>
</feature>
<dbReference type="InterPro" id="IPR038718">
    <property type="entry name" value="SNF2-like_sf"/>
</dbReference>
<dbReference type="GO" id="GO:0004386">
    <property type="term" value="F:helicase activity"/>
    <property type="evidence" value="ECO:0007669"/>
    <property type="project" value="UniProtKB-KW"/>
</dbReference>
<dbReference type="InterPro" id="IPR027417">
    <property type="entry name" value="P-loop_NTPase"/>
</dbReference>
<feature type="region of interest" description="Disordered" evidence="22">
    <location>
        <begin position="160"/>
        <end position="188"/>
    </location>
</feature>
<dbReference type="CDD" id="cd22254">
    <property type="entry name" value="CSB_WHD"/>
    <property type="match status" value="1"/>
</dbReference>
<feature type="domain" description="Helicase ATP-binding" evidence="23">
    <location>
        <begin position="292"/>
        <end position="466"/>
    </location>
</feature>
<comment type="function">
    <text evidence="17">Involved in mitotic DNA repair and meiotic recombination. Functions in the recombinational DNA repair pathway. Essential for interhomolog gene conversion (GC), but may have a less important role in intersister GC than spn-A/Rad51. In the presence of DNA, spn-A/Rad51 enhances the ATPase activity of okr/Rad54.</text>
</comment>
<keyword evidence="12" id="KW-0238">DNA-binding</keyword>
<feature type="region of interest" description="Disordered" evidence="22">
    <location>
        <begin position="1072"/>
        <end position="1106"/>
    </location>
</feature>
<keyword evidence="7" id="KW-0227">DNA damage</keyword>
<evidence type="ECO:0000256" key="4">
    <source>
        <dbReference type="ARBA" id="ARBA00015341"/>
    </source>
</evidence>
<dbReference type="GO" id="GO:0005524">
    <property type="term" value="F:ATP binding"/>
    <property type="evidence" value="ECO:0007669"/>
    <property type="project" value="UniProtKB-KW"/>
</dbReference>
<evidence type="ECO:0000256" key="16">
    <source>
        <dbReference type="ARBA" id="ARBA00023306"/>
    </source>
</evidence>
<feature type="compositionally biased region" description="Acidic residues" evidence="22">
    <location>
        <begin position="207"/>
        <end position="218"/>
    </location>
</feature>
<feature type="compositionally biased region" description="Polar residues" evidence="22">
    <location>
        <begin position="1040"/>
        <end position="1059"/>
    </location>
</feature>
<keyword evidence="8" id="KW-0498">Mitosis</keyword>
<reference evidence="25" key="2">
    <citation type="submission" date="2023-05" db="EMBL/GenBank/DDBJ databases">
        <authorList>
            <person name="Fouks B."/>
        </authorList>
    </citation>
    <scope>NUCLEOTIDE SEQUENCE</scope>
    <source>
        <strain evidence="25">Stay&amp;Tobe</strain>
        <tissue evidence="25">Testes</tissue>
    </source>
</reference>
<dbReference type="SUPFAM" id="SSF52540">
    <property type="entry name" value="P-loop containing nucleoside triphosphate hydrolases"/>
    <property type="match status" value="2"/>
</dbReference>
<evidence type="ECO:0000256" key="17">
    <source>
        <dbReference type="ARBA" id="ARBA00024776"/>
    </source>
</evidence>
<dbReference type="Proteomes" id="UP001233999">
    <property type="component" value="Unassembled WGS sequence"/>
</dbReference>
<evidence type="ECO:0000256" key="21">
    <source>
        <dbReference type="ARBA" id="ARBA00079118"/>
    </source>
</evidence>
<feature type="region of interest" description="Disordered" evidence="22">
    <location>
        <begin position="1035"/>
        <end position="1059"/>
    </location>
</feature>
<evidence type="ECO:0000256" key="5">
    <source>
        <dbReference type="ARBA" id="ARBA00022618"/>
    </source>
</evidence>
<keyword evidence="15" id="KW-0469">Meiosis</keyword>
<evidence type="ECO:0000256" key="10">
    <source>
        <dbReference type="ARBA" id="ARBA00022806"/>
    </source>
</evidence>
<feature type="non-terminal residue" evidence="25">
    <location>
        <position position="1183"/>
    </location>
</feature>
<feature type="domain" description="Helicase C-terminal" evidence="24">
    <location>
        <begin position="615"/>
        <end position="774"/>
    </location>
</feature>
<dbReference type="FunFam" id="3.40.50.300:FF:000863">
    <property type="entry name" value="DNA excision repair protein ERCC-6"/>
    <property type="match status" value="1"/>
</dbReference>
<feature type="region of interest" description="Disordered" evidence="22">
    <location>
        <begin position="207"/>
        <end position="231"/>
    </location>
</feature>
<protein>
    <recommendedName>
        <fullName evidence="19">DNA excision repair protein ERCC-6</fullName>
    </recommendedName>
    <alternativeName>
        <fullName evidence="20">ATP-dependent helicase ERCC6</fullName>
    </alternativeName>
    <alternativeName>
        <fullName evidence="21">Cockayne syndrome protein CSB</fullName>
    </alternativeName>
    <alternativeName>
        <fullName evidence="4">DNA repair and recombination protein RAD54-like</fullName>
    </alternativeName>
    <alternativeName>
        <fullName evidence="18">Protein okra</fullName>
    </alternativeName>
</protein>
<dbReference type="InterPro" id="IPR014001">
    <property type="entry name" value="Helicase_ATP-bd"/>
</dbReference>
<evidence type="ECO:0000256" key="13">
    <source>
        <dbReference type="ARBA" id="ARBA00023204"/>
    </source>
</evidence>
<keyword evidence="10" id="KW-0347">Helicase</keyword>
<evidence type="ECO:0000256" key="7">
    <source>
        <dbReference type="ARBA" id="ARBA00022763"/>
    </source>
</evidence>
<keyword evidence="13" id="KW-0234">DNA repair</keyword>
<feature type="compositionally biased region" description="Basic residues" evidence="22">
    <location>
        <begin position="896"/>
        <end position="914"/>
    </location>
</feature>
<dbReference type="SMART" id="SM00490">
    <property type="entry name" value="HELICc"/>
    <property type="match status" value="1"/>
</dbReference>
<dbReference type="EMBL" id="JASPKZ010009352">
    <property type="protein sequence ID" value="KAJ9577602.1"/>
    <property type="molecule type" value="Genomic_DNA"/>
</dbReference>
<dbReference type="Pfam" id="PF25875">
    <property type="entry name" value="WHD_Rad26_CSB"/>
    <property type="match status" value="1"/>
</dbReference>
<dbReference type="PROSITE" id="PS51192">
    <property type="entry name" value="HELICASE_ATP_BIND_1"/>
    <property type="match status" value="1"/>
</dbReference>
<comment type="caution">
    <text evidence="25">The sequence shown here is derived from an EMBL/GenBank/DDBJ whole genome shotgun (WGS) entry which is preliminary data.</text>
</comment>
<dbReference type="GO" id="GO:0016787">
    <property type="term" value="F:hydrolase activity"/>
    <property type="evidence" value="ECO:0007669"/>
    <property type="project" value="UniProtKB-KW"/>
</dbReference>
<dbReference type="CDD" id="cd18793">
    <property type="entry name" value="SF2_C_SNF"/>
    <property type="match status" value="1"/>
</dbReference>
<evidence type="ECO:0000313" key="26">
    <source>
        <dbReference type="Proteomes" id="UP001233999"/>
    </source>
</evidence>
<dbReference type="PANTHER" id="PTHR45629:SF7">
    <property type="entry name" value="DNA EXCISION REPAIR PROTEIN ERCC-6-RELATED"/>
    <property type="match status" value="1"/>
</dbReference>
<evidence type="ECO:0000256" key="22">
    <source>
        <dbReference type="SAM" id="MobiDB-lite"/>
    </source>
</evidence>
<dbReference type="Pfam" id="PF00176">
    <property type="entry name" value="SNF2-rel_dom"/>
    <property type="match status" value="1"/>
</dbReference>
<name>A0AAD8E5S7_DIPPU</name>
<dbReference type="PANTHER" id="PTHR45629">
    <property type="entry name" value="SNF2/RAD54 FAMILY MEMBER"/>
    <property type="match status" value="1"/>
</dbReference>
<dbReference type="GO" id="GO:0006283">
    <property type="term" value="P:transcription-coupled nucleotide-excision repair"/>
    <property type="evidence" value="ECO:0007669"/>
    <property type="project" value="TreeGrafter"/>
</dbReference>
<organism evidence="25 26">
    <name type="scientific">Diploptera punctata</name>
    <name type="common">Pacific beetle cockroach</name>
    <dbReference type="NCBI Taxonomy" id="6984"/>
    <lineage>
        <taxon>Eukaryota</taxon>
        <taxon>Metazoa</taxon>
        <taxon>Ecdysozoa</taxon>
        <taxon>Arthropoda</taxon>
        <taxon>Hexapoda</taxon>
        <taxon>Insecta</taxon>
        <taxon>Pterygota</taxon>
        <taxon>Neoptera</taxon>
        <taxon>Polyneoptera</taxon>
        <taxon>Dictyoptera</taxon>
        <taxon>Blattodea</taxon>
        <taxon>Blaberoidea</taxon>
        <taxon>Blaberidae</taxon>
        <taxon>Diplopterinae</taxon>
        <taxon>Diploptera</taxon>
    </lineage>
</organism>
<evidence type="ECO:0000256" key="20">
    <source>
        <dbReference type="ARBA" id="ARBA00076356"/>
    </source>
</evidence>
<evidence type="ECO:0000256" key="2">
    <source>
        <dbReference type="ARBA" id="ARBA00007025"/>
    </source>
</evidence>
<evidence type="ECO:0000259" key="23">
    <source>
        <dbReference type="PROSITE" id="PS51192"/>
    </source>
</evidence>
<comment type="similarity">
    <text evidence="2">Belongs to the SNF2/RAD54 helicase family.</text>
</comment>
<dbReference type="Gene3D" id="3.40.50.300">
    <property type="entry name" value="P-loop containing nucleotide triphosphate hydrolases"/>
    <property type="match status" value="1"/>
</dbReference>
<dbReference type="GO" id="GO:0008094">
    <property type="term" value="F:ATP-dependent activity, acting on DNA"/>
    <property type="evidence" value="ECO:0007669"/>
    <property type="project" value="TreeGrafter"/>
</dbReference>
<dbReference type="CDD" id="cd18000">
    <property type="entry name" value="DEXHc_ERCC6"/>
    <property type="match status" value="1"/>
</dbReference>
<keyword evidence="6" id="KW-0547">Nucleotide-binding</keyword>
<dbReference type="FunFam" id="3.40.50.10810:FF:000042">
    <property type="entry name" value="SNF2 family helicase-like protein"/>
    <property type="match status" value="1"/>
</dbReference>
<evidence type="ECO:0000256" key="11">
    <source>
        <dbReference type="ARBA" id="ARBA00022840"/>
    </source>
</evidence>
<dbReference type="InterPro" id="IPR058951">
    <property type="entry name" value="WHD_Rad26_CSB-like"/>
</dbReference>
<evidence type="ECO:0000256" key="1">
    <source>
        <dbReference type="ARBA" id="ARBA00004123"/>
    </source>
</evidence>
<reference evidence="25" key="1">
    <citation type="journal article" date="2023" name="IScience">
        <title>Live-bearing cockroach genome reveals convergent evolutionary mechanisms linked to viviparity in insects and beyond.</title>
        <authorList>
            <person name="Fouks B."/>
            <person name="Harrison M.C."/>
            <person name="Mikhailova A.A."/>
            <person name="Marchal E."/>
            <person name="English S."/>
            <person name="Carruthers M."/>
            <person name="Jennings E.C."/>
            <person name="Chiamaka E.L."/>
            <person name="Frigard R.A."/>
            <person name="Pippel M."/>
            <person name="Attardo G.M."/>
            <person name="Benoit J.B."/>
            <person name="Bornberg-Bauer E."/>
            <person name="Tobe S.S."/>
        </authorList>
    </citation>
    <scope>NUCLEOTIDE SEQUENCE</scope>
    <source>
        <strain evidence="25">Stay&amp;Tobe</strain>
    </source>
</reference>
<feature type="region of interest" description="Disordered" evidence="22">
    <location>
        <begin position="844"/>
        <end position="915"/>
    </location>
</feature>
<keyword evidence="16" id="KW-0131">Cell cycle</keyword>
<keyword evidence="11" id="KW-0067">ATP-binding</keyword>
<evidence type="ECO:0000313" key="25">
    <source>
        <dbReference type="EMBL" id="KAJ9577602.1"/>
    </source>
</evidence>
<dbReference type="InterPro" id="IPR000330">
    <property type="entry name" value="SNF2_N"/>
</dbReference>
<dbReference type="SMART" id="SM00487">
    <property type="entry name" value="DEXDc"/>
    <property type="match status" value="1"/>
</dbReference>
<dbReference type="Pfam" id="PF00271">
    <property type="entry name" value="Helicase_C"/>
    <property type="match status" value="1"/>
</dbReference>
<accession>A0AAD8E5S7</accession>
<dbReference type="AlphaFoldDB" id="A0AAD8E5S7"/>
<dbReference type="Gene3D" id="3.40.50.10810">
    <property type="entry name" value="Tandem AAA-ATPase domain"/>
    <property type="match status" value="1"/>
</dbReference>
<keyword evidence="5" id="KW-0132">Cell division</keyword>
<feature type="compositionally biased region" description="Low complexity" evidence="22">
    <location>
        <begin position="859"/>
        <end position="876"/>
    </location>
</feature>
<comment type="subunit">
    <text evidence="3">Interacts (via N-terminus) with spn-A/Rad51.</text>
</comment>
<dbReference type="GO" id="GO:0051321">
    <property type="term" value="P:meiotic cell cycle"/>
    <property type="evidence" value="ECO:0007669"/>
    <property type="project" value="UniProtKB-KW"/>
</dbReference>
<dbReference type="GO" id="GO:0005634">
    <property type="term" value="C:nucleus"/>
    <property type="evidence" value="ECO:0007669"/>
    <property type="project" value="UniProtKB-SubCell"/>
</dbReference>
<keyword evidence="9" id="KW-0378">Hydrolase</keyword>
<dbReference type="GO" id="GO:0051301">
    <property type="term" value="P:cell division"/>
    <property type="evidence" value="ECO:0007669"/>
    <property type="project" value="UniProtKB-KW"/>
</dbReference>
<keyword evidence="14" id="KW-0539">Nucleus</keyword>
<evidence type="ECO:0000256" key="19">
    <source>
        <dbReference type="ARBA" id="ARBA00071998"/>
    </source>
</evidence>